<dbReference type="InterPro" id="IPR050259">
    <property type="entry name" value="SDR"/>
</dbReference>
<dbReference type="PRINTS" id="PR00081">
    <property type="entry name" value="GDHRDH"/>
</dbReference>
<dbReference type="Gene3D" id="3.40.50.720">
    <property type="entry name" value="NAD(P)-binding Rossmann-like Domain"/>
    <property type="match status" value="1"/>
</dbReference>
<comment type="caution">
    <text evidence="2">The sequence shown here is derived from an EMBL/GenBank/DDBJ whole genome shotgun (WGS) entry which is preliminary data.</text>
</comment>
<dbReference type="GO" id="GO:0016491">
    <property type="term" value="F:oxidoreductase activity"/>
    <property type="evidence" value="ECO:0007669"/>
    <property type="project" value="UniProtKB-KW"/>
</dbReference>
<gene>
    <name evidence="2" type="ORF">RA271_12675</name>
</gene>
<protein>
    <submittedName>
        <fullName evidence="2">SDR family oxidoreductase</fullName>
        <ecNumber evidence="2">1.-.-.-</ecNumber>
    </submittedName>
</protein>
<accession>A0ABW7NMR1</accession>
<proteinExistence type="inferred from homology"/>
<dbReference type="EC" id="1.-.-.-" evidence="2"/>
<dbReference type="Proteomes" id="UP001610657">
    <property type="component" value="Unassembled WGS sequence"/>
</dbReference>
<evidence type="ECO:0000256" key="1">
    <source>
        <dbReference type="ARBA" id="ARBA00006484"/>
    </source>
</evidence>
<evidence type="ECO:0000313" key="3">
    <source>
        <dbReference type="Proteomes" id="UP001610657"/>
    </source>
</evidence>
<evidence type="ECO:0000313" key="2">
    <source>
        <dbReference type="EMBL" id="MFH7516029.1"/>
    </source>
</evidence>
<dbReference type="EMBL" id="JAVCQK010000005">
    <property type="protein sequence ID" value="MFH7516029.1"/>
    <property type="molecule type" value="Genomic_DNA"/>
</dbReference>
<dbReference type="Pfam" id="PF00106">
    <property type="entry name" value="adh_short"/>
    <property type="match status" value="1"/>
</dbReference>
<dbReference type="SUPFAM" id="SSF51735">
    <property type="entry name" value="NAD(P)-binding Rossmann-fold domains"/>
    <property type="match status" value="1"/>
</dbReference>
<reference evidence="2 3" key="1">
    <citation type="submission" date="2023-08" db="EMBL/GenBank/DDBJ databases">
        <title>Genomic and mutational analysis of Pseudomonas syringae pv. tagetis EB037 pathogenicity on sunflower.</title>
        <authorList>
            <person name="Maul J.E."/>
        </authorList>
    </citation>
    <scope>NUCLEOTIDE SEQUENCE [LARGE SCALE GENOMIC DNA]</scope>
    <source>
        <strain evidence="2 3">EB037_T1</strain>
    </source>
</reference>
<comment type="similarity">
    <text evidence="1">Belongs to the short-chain dehydrogenases/reductases (SDR) family.</text>
</comment>
<dbReference type="RefSeq" id="WP_199727377.1">
    <property type="nucleotide sequence ID" value="NZ_CP092923.1"/>
</dbReference>
<dbReference type="InterPro" id="IPR002347">
    <property type="entry name" value="SDR_fam"/>
</dbReference>
<dbReference type="CDD" id="cd05233">
    <property type="entry name" value="SDR_c"/>
    <property type="match status" value="1"/>
</dbReference>
<organism evidence="2 3">
    <name type="scientific">Pseudomonas syringae pv. tagetis</name>
    <dbReference type="NCBI Taxonomy" id="129140"/>
    <lineage>
        <taxon>Bacteria</taxon>
        <taxon>Pseudomonadati</taxon>
        <taxon>Pseudomonadota</taxon>
        <taxon>Gammaproteobacteria</taxon>
        <taxon>Pseudomonadales</taxon>
        <taxon>Pseudomonadaceae</taxon>
        <taxon>Pseudomonas</taxon>
    </lineage>
</organism>
<name>A0ABW7NMR1_9PSED</name>
<sequence>MPNSYNDLVCQGNYFNFSGMEMMGMGTAWPQKKRNVLITGGSSGIGAAAVRTFVSRGDQVWFTYHRGEDRAHELINSLASHAHYPPQALPFDQGSWDSVLQLVEALPADIDILVNNAALGTKTVELSGLDEWHRQDELFTKVNCLGPLWLTQQLLPGMLKRGYGKILMLSSVDGGIAAFPGFRDADGMTKAAIAFLTRQWAAELIHEPVEVFCVCPGAVDTPMFRQSTLDPLSTVAADELIARLPKGRLIGPDEISEVLWWLTTEAAIIMHGAVIDASMGLGVHPGCITMSAPRAILKEDIT</sequence>
<dbReference type="PANTHER" id="PTHR42879:SF2">
    <property type="entry name" value="3-OXOACYL-[ACYL-CARRIER-PROTEIN] REDUCTASE FABG"/>
    <property type="match status" value="1"/>
</dbReference>
<keyword evidence="3" id="KW-1185">Reference proteome</keyword>
<keyword evidence="2" id="KW-0560">Oxidoreductase</keyword>
<dbReference type="InterPro" id="IPR036291">
    <property type="entry name" value="NAD(P)-bd_dom_sf"/>
</dbReference>
<dbReference type="GeneID" id="96219126"/>
<dbReference type="PANTHER" id="PTHR42879">
    <property type="entry name" value="3-OXOACYL-(ACYL-CARRIER-PROTEIN) REDUCTASE"/>
    <property type="match status" value="1"/>
</dbReference>